<feature type="chain" id="PRO_5045793024" evidence="4">
    <location>
        <begin position="20"/>
        <end position="503"/>
    </location>
</feature>
<dbReference type="Proteomes" id="UP000606600">
    <property type="component" value="Unassembled WGS sequence"/>
</dbReference>
<dbReference type="PROSITE" id="PS50297">
    <property type="entry name" value="ANK_REP_REGION"/>
    <property type="match status" value="5"/>
</dbReference>
<feature type="repeat" description="ANK" evidence="3">
    <location>
        <begin position="444"/>
        <end position="477"/>
    </location>
</feature>
<dbReference type="InterPro" id="IPR036770">
    <property type="entry name" value="Ankyrin_rpt-contain_sf"/>
</dbReference>
<protein>
    <submittedName>
        <fullName evidence="5">Ankyrin repeat domain-containing protein</fullName>
    </submittedName>
</protein>
<evidence type="ECO:0000313" key="5">
    <source>
        <dbReference type="EMBL" id="MBD1364917.1"/>
    </source>
</evidence>
<evidence type="ECO:0000256" key="1">
    <source>
        <dbReference type="ARBA" id="ARBA00022737"/>
    </source>
</evidence>
<dbReference type="PROSITE" id="PS50088">
    <property type="entry name" value="ANK_REPEAT"/>
    <property type="match status" value="6"/>
</dbReference>
<dbReference type="RefSeq" id="WP_191189573.1">
    <property type="nucleotide sequence ID" value="NZ_JACWMY010000006.1"/>
</dbReference>
<feature type="repeat" description="ANK" evidence="3">
    <location>
        <begin position="330"/>
        <end position="362"/>
    </location>
</feature>
<keyword evidence="6" id="KW-1185">Reference proteome</keyword>
<keyword evidence="1" id="KW-0677">Repeat</keyword>
<evidence type="ECO:0000256" key="4">
    <source>
        <dbReference type="SAM" id="SignalP"/>
    </source>
</evidence>
<reference evidence="5 6" key="1">
    <citation type="submission" date="2020-09" db="EMBL/GenBank/DDBJ databases">
        <title>Novel species of Mucilaginibacter isolated from a glacier on the Tibetan Plateau.</title>
        <authorList>
            <person name="Liu Q."/>
            <person name="Xin Y.-H."/>
        </authorList>
    </citation>
    <scope>NUCLEOTIDE SEQUENCE [LARGE SCALE GENOMIC DNA]</scope>
    <source>
        <strain evidence="5 6">ZT4R22</strain>
    </source>
</reference>
<evidence type="ECO:0000256" key="2">
    <source>
        <dbReference type="ARBA" id="ARBA00023043"/>
    </source>
</evidence>
<feature type="repeat" description="ANK" evidence="3">
    <location>
        <begin position="90"/>
        <end position="122"/>
    </location>
</feature>
<feature type="repeat" description="ANK" evidence="3">
    <location>
        <begin position="193"/>
        <end position="225"/>
    </location>
</feature>
<dbReference type="PANTHER" id="PTHR24198">
    <property type="entry name" value="ANKYRIN REPEAT AND PROTEIN KINASE DOMAIN-CONTAINING PROTEIN"/>
    <property type="match status" value="1"/>
</dbReference>
<sequence length="503" mass="53889">MKKLVTSVFLCLFIISAQAQQNKLLDQAFWKTSPDVNAIKAEIDKGASPSQFNANSFDPVVLAINSGAPNAAIEFLLAQPGNDVAKLTHDGRIYLHWAAYRGNAEVVEYLLNKGSKIGIEDSHGYTPVLFAAGSAQQNTKVYDLFIARGTDLKKEVTQEGANALLLAIAGDKDFALTNYFVSKGLDLNSTDAAGNNAFSYAAKAGNIETLKLLVQKGVKPTANAMLMTAQGGGGRRGGPAIGLPVYQYLESLDIKPTVTDKSGKNALHYIVRTPNQGEVIQYFLSKGVDVNQADEDGNTVLMNAAASNRDTAVILTLLPKVKNINQPNLKGLTALAMAVRGNSPDVVRLLIAKGANVNVLDKAGNNLAYYAVESYRPQTGPGGNGPRPEDFDTKLQILKDKGLDITAAQKNGNTLYHLALAKNDISLLKRLEPLGIDVNAKNKEGMTVLHKAALVAKDDAVLKYLLSIGAKKDAVTNFKETAFDLATENESLSKNNVSVNFLK</sequence>
<dbReference type="PRINTS" id="PR01415">
    <property type="entry name" value="ANKYRIN"/>
</dbReference>
<dbReference type="EMBL" id="JACWMY010000006">
    <property type="protein sequence ID" value="MBD1364917.1"/>
    <property type="molecule type" value="Genomic_DNA"/>
</dbReference>
<dbReference type="Pfam" id="PF12796">
    <property type="entry name" value="Ank_2"/>
    <property type="match status" value="3"/>
</dbReference>
<dbReference type="Pfam" id="PF13637">
    <property type="entry name" value="Ank_4"/>
    <property type="match status" value="1"/>
</dbReference>
<feature type="repeat" description="ANK" evidence="3">
    <location>
        <begin position="411"/>
        <end position="443"/>
    </location>
</feature>
<dbReference type="Gene3D" id="1.25.40.20">
    <property type="entry name" value="Ankyrin repeat-containing domain"/>
    <property type="match status" value="2"/>
</dbReference>
<accession>A0ABR7WRJ1</accession>
<keyword evidence="4" id="KW-0732">Signal</keyword>
<gene>
    <name evidence="5" type="ORF">IDJ77_13930</name>
</gene>
<dbReference type="SMART" id="SM00248">
    <property type="entry name" value="ANK"/>
    <property type="match status" value="10"/>
</dbReference>
<organism evidence="5 6">
    <name type="scientific">Mucilaginibacter pankratovii</name>
    <dbReference type="NCBI Taxonomy" id="2772110"/>
    <lineage>
        <taxon>Bacteria</taxon>
        <taxon>Pseudomonadati</taxon>
        <taxon>Bacteroidota</taxon>
        <taxon>Sphingobacteriia</taxon>
        <taxon>Sphingobacteriales</taxon>
        <taxon>Sphingobacteriaceae</taxon>
        <taxon>Mucilaginibacter</taxon>
    </lineage>
</organism>
<dbReference type="InterPro" id="IPR002110">
    <property type="entry name" value="Ankyrin_rpt"/>
</dbReference>
<keyword evidence="2 3" id="KW-0040">ANK repeat</keyword>
<feature type="repeat" description="ANK" evidence="3">
    <location>
        <begin position="262"/>
        <end position="295"/>
    </location>
</feature>
<name>A0ABR7WRJ1_9SPHI</name>
<feature type="signal peptide" evidence="4">
    <location>
        <begin position="1"/>
        <end position="19"/>
    </location>
</feature>
<comment type="caution">
    <text evidence="5">The sequence shown here is derived from an EMBL/GenBank/DDBJ whole genome shotgun (WGS) entry which is preliminary data.</text>
</comment>
<evidence type="ECO:0000256" key="3">
    <source>
        <dbReference type="PROSITE-ProRule" id="PRU00023"/>
    </source>
</evidence>
<dbReference type="PANTHER" id="PTHR24198:SF165">
    <property type="entry name" value="ANKYRIN REPEAT-CONTAINING PROTEIN-RELATED"/>
    <property type="match status" value="1"/>
</dbReference>
<evidence type="ECO:0000313" key="6">
    <source>
        <dbReference type="Proteomes" id="UP000606600"/>
    </source>
</evidence>
<dbReference type="SUPFAM" id="SSF48403">
    <property type="entry name" value="Ankyrin repeat"/>
    <property type="match status" value="2"/>
</dbReference>
<proteinExistence type="predicted"/>